<evidence type="ECO:0000313" key="9">
    <source>
        <dbReference type="Proteomes" id="UP001465668"/>
    </source>
</evidence>
<evidence type="ECO:0000256" key="2">
    <source>
        <dbReference type="ARBA" id="ARBA00022723"/>
    </source>
</evidence>
<dbReference type="InterPro" id="IPR011330">
    <property type="entry name" value="Glyco_hydro/deAcase_b/a-brl"/>
</dbReference>
<keyword evidence="9" id="KW-1185">Reference proteome</keyword>
<keyword evidence="3" id="KW-0732">Signal</keyword>
<comment type="caution">
    <text evidence="8">The sequence shown here is derived from an EMBL/GenBank/DDBJ whole genome shotgun (WGS) entry which is preliminary data.</text>
</comment>
<organism evidence="8 9">
    <name type="scientific">Seiridium cardinale</name>
    <dbReference type="NCBI Taxonomy" id="138064"/>
    <lineage>
        <taxon>Eukaryota</taxon>
        <taxon>Fungi</taxon>
        <taxon>Dikarya</taxon>
        <taxon>Ascomycota</taxon>
        <taxon>Pezizomycotina</taxon>
        <taxon>Sordariomycetes</taxon>
        <taxon>Xylariomycetidae</taxon>
        <taxon>Amphisphaeriales</taxon>
        <taxon>Sporocadaceae</taxon>
        <taxon>Seiridium</taxon>
    </lineage>
</organism>
<evidence type="ECO:0000256" key="5">
    <source>
        <dbReference type="ARBA" id="ARBA00023277"/>
    </source>
</evidence>
<dbReference type="Proteomes" id="UP001465668">
    <property type="component" value="Unassembled WGS sequence"/>
</dbReference>
<dbReference type="PANTHER" id="PTHR46471">
    <property type="entry name" value="CHITIN DEACETYLASE"/>
    <property type="match status" value="1"/>
</dbReference>
<comment type="cofactor">
    <cofactor evidence="1">
        <name>Co(2+)</name>
        <dbReference type="ChEBI" id="CHEBI:48828"/>
    </cofactor>
</comment>
<evidence type="ECO:0000256" key="1">
    <source>
        <dbReference type="ARBA" id="ARBA00001941"/>
    </source>
</evidence>
<evidence type="ECO:0000256" key="3">
    <source>
        <dbReference type="ARBA" id="ARBA00022729"/>
    </source>
</evidence>
<dbReference type="Pfam" id="PF01522">
    <property type="entry name" value="Polysacc_deac_1"/>
    <property type="match status" value="1"/>
</dbReference>
<reference evidence="8 9" key="1">
    <citation type="submission" date="2024-02" db="EMBL/GenBank/DDBJ databases">
        <title>First draft genome assembly of two strains of Seiridium cardinale.</title>
        <authorList>
            <person name="Emiliani G."/>
            <person name="Scali E."/>
        </authorList>
    </citation>
    <scope>NUCLEOTIDE SEQUENCE [LARGE SCALE GENOMIC DNA]</scope>
    <source>
        <strain evidence="8 9">BM-138-000479</strain>
    </source>
</reference>
<dbReference type="PANTHER" id="PTHR46471:SF2">
    <property type="entry name" value="CHITIN DEACETYLASE-RELATED"/>
    <property type="match status" value="1"/>
</dbReference>
<keyword evidence="4" id="KW-0378">Hydrolase</keyword>
<gene>
    <name evidence="8" type="ORF">SCAR479_06471</name>
</gene>
<evidence type="ECO:0000256" key="4">
    <source>
        <dbReference type="ARBA" id="ARBA00022801"/>
    </source>
</evidence>
<keyword evidence="5" id="KW-0119">Carbohydrate metabolism</keyword>
<proteinExistence type="predicted"/>
<evidence type="ECO:0000313" key="8">
    <source>
        <dbReference type="EMBL" id="KAK9776733.1"/>
    </source>
</evidence>
<keyword evidence="6" id="KW-0170">Cobalt</keyword>
<protein>
    <recommendedName>
        <fullName evidence="7">NodB homology domain-containing protein</fullName>
    </recommendedName>
</protein>
<dbReference type="Gene3D" id="3.20.20.370">
    <property type="entry name" value="Glycoside hydrolase/deacetylase"/>
    <property type="match status" value="1"/>
</dbReference>
<name>A0ABR2XSE6_9PEZI</name>
<dbReference type="InterPro" id="IPR002509">
    <property type="entry name" value="NODB_dom"/>
</dbReference>
<dbReference type="SUPFAM" id="SSF88713">
    <property type="entry name" value="Glycoside hydrolase/deacetylase"/>
    <property type="match status" value="1"/>
</dbReference>
<feature type="domain" description="NodB homology" evidence="7">
    <location>
        <begin position="63"/>
        <end position="316"/>
    </location>
</feature>
<sequence length="316" mass="34923">MCAHQGVCGTGTSFCSSPDWQLSFGPACDGNEVPLGEDTSKALRPTLGIVPYGVSISHCTVNGKVALAFDDGSFIYTSELLNIPKKNGVRATFLVVGNNGGKGQIEPASTGYPAIIQRMYSDGHQIGSHSRSHQNMSQLTAQQRHDQITRDKIALVDILGFFPTYFRPPYTQCSADCSNDLGALGYHVVNYDIDTRDWQGDYTYAQNTYTPPPRRGYLWLMISNQTQSMGFAQYMIDQAEKLGYELVTLGQCLGDPEANWYRDSTNGQSWTGRAYYFVGINSDYCSDTNDDYATNCQNNYCTGFNNDCSTDSDNDH</sequence>
<keyword evidence="2" id="KW-0479">Metal-binding</keyword>
<accession>A0ABR2XSE6</accession>
<dbReference type="EMBL" id="JARVKM010000025">
    <property type="protein sequence ID" value="KAK9776733.1"/>
    <property type="molecule type" value="Genomic_DNA"/>
</dbReference>
<dbReference type="PROSITE" id="PS51677">
    <property type="entry name" value="NODB"/>
    <property type="match status" value="1"/>
</dbReference>
<evidence type="ECO:0000259" key="7">
    <source>
        <dbReference type="PROSITE" id="PS51677"/>
    </source>
</evidence>
<evidence type="ECO:0000256" key="6">
    <source>
        <dbReference type="ARBA" id="ARBA00023285"/>
    </source>
</evidence>